<keyword evidence="6 10" id="KW-0812">Transmembrane</keyword>
<gene>
    <name evidence="12" type="primary">tolR</name>
    <name evidence="12" type="ORF">SR900_05600</name>
</gene>
<evidence type="ECO:0000313" key="12">
    <source>
        <dbReference type="EMBL" id="WQG86361.1"/>
    </source>
</evidence>
<evidence type="ECO:0000256" key="2">
    <source>
        <dbReference type="ARBA" id="ARBA00005811"/>
    </source>
</evidence>
<keyword evidence="13" id="KW-1185">Reference proteome</keyword>
<dbReference type="Proteomes" id="UP001324185">
    <property type="component" value="Chromosome"/>
</dbReference>
<evidence type="ECO:0000256" key="11">
    <source>
        <dbReference type="SAM" id="Phobius"/>
    </source>
</evidence>
<keyword evidence="3" id="KW-1003">Cell membrane</keyword>
<reference evidence="12 13" key="1">
    <citation type="submission" date="2023-11" db="EMBL/GenBank/DDBJ databases">
        <title>MicrobeMod: A computational toolkit for identifying prokaryotic methylation and restriction-modification with nanopore sequencing.</title>
        <authorList>
            <person name="Crits-Christoph A."/>
            <person name="Kang S.C."/>
            <person name="Lee H."/>
            <person name="Ostrov N."/>
        </authorList>
    </citation>
    <scope>NUCLEOTIDE SEQUENCE [LARGE SCALE GENOMIC DNA]</scope>
    <source>
        <strain evidence="12 13">DSMZ 16071</strain>
    </source>
</reference>
<dbReference type="EMBL" id="CP140158">
    <property type="protein sequence ID" value="WQG86361.1"/>
    <property type="molecule type" value="Genomic_DNA"/>
</dbReference>
<dbReference type="InterPro" id="IPR014168">
    <property type="entry name" value="Tol-Pal_TolR"/>
</dbReference>
<keyword evidence="8 11" id="KW-0472">Membrane</keyword>
<keyword evidence="10" id="KW-0813">Transport</keyword>
<evidence type="ECO:0000256" key="5">
    <source>
        <dbReference type="ARBA" id="ARBA00022618"/>
    </source>
</evidence>
<dbReference type="Gene3D" id="3.30.420.270">
    <property type="match status" value="1"/>
</dbReference>
<sequence length="142" mass="15973">MTQLVRRERRRPNAEINVVPYIDVMLVLLVIFMITAPLITAGIDVELPSAHAEPISPDEVTPFVVGVRADESFHMDIGSRQFRDMTLEELMSVIAKEQQNTPNAPIMIKGDRNVPYGTIVELMDQLRQQFGVENVGLMTNPL</sequence>
<dbReference type="PANTHER" id="PTHR30558">
    <property type="entry name" value="EXBD MEMBRANE COMPONENT OF PMF-DRIVEN MACROMOLECULE IMPORT SYSTEM"/>
    <property type="match status" value="1"/>
</dbReference>
<protein>
    <submittedName>
        <fullName evidence="12">Protein TolR</fullName>
    </submittedName>
</protein>
<keyword evidence="4" id="KW-0997">Cell inner membrane</keyword>
<proteinExistence type="inferred from homology"/>
<evidence type="ECO:0000256" key="1">
    <source>
        <dbReference type="ARBA" id="ARBA00004162"/>
    </source>
</evidence>
<comment type="similarity">
    <text evidence="2 10">Belongs to the ExbD/TolR family.</text>
</comment>
<keyword evidence="7 11" id="KW-1133">Transmembrane helix</keyword>
<evidence type="ECO:0000256" key="9">
    <source>
        <dbReference type="ARBA" id="ARBA00023306"/>
    </source>
</evidence>
<evidence type="ECO:0000256" key="8">
    <source>
        <dbReference type="ARBA" id="ARBA00023136"/>
    </source>
</evidence>
<keyword evidence="5" id="KW-0132">Cell division</keyword>
<dbReference type="InterPro" id="IPR003400">
    <property type="entry name" value="ExbD"/>
</dbReference>
<evidence type="ECO:0000313" key="13">
    <source>
        <dbReference type="Proteomes" id="UP001324185"/>
    </source>
</evidence>
<accession>A0ABZ0X6X9</accession>
<dbReference type="NCBIfam" id="TIGR02801">
    <property type="entry name" value="tolR"/>
    <property type="match status" value="1"/>
</dbReference>
<feature type="transmembrane region" description="Helical" evidence="11">
    <location>
        <begin position="21"/>
        <end position="43"/>
    </location>
</feature>
<evidence type="ECO:0000256" key="7">
    <source>
        <dbReference type="ARBA" id="ARBA00022989"/>
    </source>
</evidence>
<evidence type="ECO:0000256" key="4">
    <source>
        <dbReference type="ARBA" id="ARBA00022519"/>
    </source>
</evidence>
<organism evidence="12 13">
    <name type="scientific">Kangiella aquimarina</name>
    <dbReference type="NCBI Taxonomy" id="261965"/>
    <lineage>
        <taxon>Bacteria</taxon>
        <taxon>Pseudomonadati</taxon>
        <taxon>Pseudomonadota</taxon>
        <taxon>Gammaproteobacteria</taxon>
        <taxon>Kangiellales</taxon>
        <taxon>Kangiellaceae</taxon>
        <taxon>Kangiella</taxon>
    </lineage>
</organism>
<evidence type="ECO:0000256" key="3">
    <source>
        <dbReference type="ARBA" id="ARBA00022475"/>
    </source>
</evidence>
<name>A0ABZ0X6X9_9GAMM</name>
<keyword evidence="9" id="KW-0131">Cell cycle</keyword>
<evidence type="ECO:0000256" key="10">
    <source>
        <dbReference type="RuleBase" id="RU003879"/>
    </source>
</evidence>
<comment type="subcellular location">
    <subcellularLocation>
        <location evidence="1">Cell membrane</location>
        <topology evidence="1">Single-pass membrane protein</topology>
    </subcellularLocation>
    <subcellularLocation>
        <location evidence="10">Cell membrane</location>
        <topology evidence="10">Single-pass type II membrane protein</topology>
    </subcellularLocation>
</comment>
<dbReference type="Pfam" id="PF02472">
    <property type="entry name" value="ExbD"/>
    <property type="match status" value="1"/>
</dbReference>
<evidence type="ECO:0000256" key="6">
    <source>
        <dbReference type="ARBA" id="ARBA00022692"/>
    </source>
</evidence>
<dbReference type="RefSeq" id="WP_018624404.1">
    <property type="nucleotide sequence ID" value="NZ_CP140158.1"/>
</dbReference>
<keyword evidence="10" id="KW-0653">Protein transport</keyword>
<dbReference type="PANTHER" id="PTHR30558:SF7">
    <property type="entry name" value="TOL-PAL SYSTEM PROTEIN TOLR"/>
    <property type="match status" value="1"/>
</dbReference>